<dbReference type="PROSITE" id="PS00455">
    <property type="entry name" value="AMP_BINDING"/>
    <property type="match status" value="1"/>
</dbReference>
<dbReference type="PANTHER" id="PTHR43859:SF4">
    <property type="entry name" value="BUTANOATE--COA LIGASE AAE1-RELATED"/>
    <property type="match status" value="1"/>
</dbReference>
<feature type="domain" description="AMP-dependent synthetase/ligase" evidence="5">
    <location>
        <begin position="219"/>
        <end position="379"/>
    </location>
</feature>
<dbReference type="InterPro" id="IPR045851">
    <property type="entry name" value="AMP-bd_C_sf"/>
</dbReference>
<feature type="domain" description="AMP-binding enzyme C-terminal" evidence="6">
    <location>
        <begin position="429"/>
        <end position="504"/>
    </location>
</feature>
<dbReference type="InterPro" id="IPR000873">
    <property type="entry name" value="AMP-dep_synth/lig_dom"/>
</dbReference>
<dbReference type="GO" id="GO:0006631">
    <property type="term" value="P:fatty acid metabolic process"/>
    <property type="evidence" value="ECO:0007669"/>
    <property type="project" value="UniProtKB-KW"/>
</dbReference>
<dbReference type="InterPro" id="IPR020845">
    <property type="entry name" value="AMP-binding_CS"/>
</dbReference>
<protein>
    <submittedName>
        <fullName evidence="7">Uncharacterized protein</fullName>
    </submittedName>
</protein>
<name>A0A8H7Q4U6_MORIS</name>
<evidence type="ECO:0000256" key="1">
    <source>
        <dbReference type="ARBA" id="ARBA00006432"/>
    </source>
</evidence>
<accession>A0A8H7Q4U6</accession>
<evidence type="ECO:0000259" key="6">
    <source>
        <dbReference type="Pfam" id="PF13193"/>
    </source>
</evidence>
<gene>
    <name evidence="7" type="ORF">INT43_002410</name>
</gene>
<keyword evidence="8" id="KW-1185">Reference proteome</keyword>
<keyword evidence="2" id="KW-0436">Ligase</keyword>
<dbReference type="SUPFAM" id="SSF56801">
    <property type="entry name" value="Acetyl-CoA synthetase-like"/>
    <property type="match status" value="1"/>
</dbReference>
<organism evidence="7 8">
    <name type="scientific">Mortierella isabellina</name>
    <name type="common">Filamentous fungus</name>
    <name type="synonym">Umbelopsis isabellina</name>
    <dbReference type="NCBI Taxonomy" id="91625"/>
    <lineage>
        <taxon>Eukaryota</taxon>
        <taxon>Fungi</taxon>
        <taxon>Fungi incertae sedis</taxon>
        <taxon>Mucoromycota</taxon>
        <taxon>Mucoromycotina</taxon>
        <taxon>Umbelopsidomycetes</taxon>
        <taxon>Umbelopsidales</taxon>
        <taxon>Umbelopsidaceae</taxon>
        <taxon>Umbelopsis</taxon>
    </lineage>
</organism>
<dbReference type="EMBL" id="JAEPQZ010000001">
    <property type="protein sequence ID" value="KAG2185972.1"/>
    <property type="molecule type" value="Genomic_DNA"/>
</dbReference>
<dbReference type="InterPro" id="IPR025110">
    <property type="entry name" value="AMP-bd_C"/>
</dbReference>
<evidence type="ECO:0000313" key="7">
    <source>
        <dbReference type="EMBL" id="KAG2185972.1"/>
    </source>
</evidence>
<sequence>MAEVAQKRLNQLTNIIQPPVTVATFRTARPATASVDYTPLNPVNFLLRSAQIYTHKPAVIYNGQQCSYGQLAIRVKNFAIALVNEYKISPGEKVAILCPNTQPILEAHFAIPAARAVIVALNHRLNATEVEYIVKHSDAKMFIIDSEYQHLIPANLNIKLVVIHEGAKDDPYEAMLKLGEHGHWSDLELAGDERDVFGISYTSGSTGRPKGVRHAYRFPWAITAVGGTHVMLRKIDYGLIWHHLKNDAVTHYNGAPTLQTEIVNHPDAVRLDRPVTVMTGGSYPSSVLLRELESLNIWPRHIYGLTETFGPTSATYEPVHVEHLSDEERYAMLARQGFADLTADEIRVMDQGTGKDVPMDGKTMGEITMRGNIVMKDYYKDPDATSKATKYGVFWTGDLAVRHPDGAIELKDRQKDIVISGGENISSIEIESTILFMDDVLEVAVVAGPDEKWGEHPVAFVVPKRGRKVTSEQIFAYCKSHLAGFKLPKTVHIIDELPKTSTGKTQKYILREQIWEGKAKKIN</sequence>
<dbReference type="FunFam" id="3.30.300.30:FF:000008">
    <property type="entry name" value="2,3-dihydroxybenzoate-AMP ligase"/>
    <property type="match status" value="1"/>
</dbReference>
<dbReference type="InterPro" id="IPR042099">
    <property type="entry name" value="ANL_N_sf"/>
</dbReference>
<dbReference type="Gene3D" id="3.30.300.30">
    <property type="match status" value="1"/>
</dbReference>
<evidence type="ECO:0000256" key="4">
    <source>
        <dbReference type="ARBA" id="ARBA00023098"/>
    </source>
</evidence>
<dbReference type="AlphaFoldDB" id="A0A8H7Q4U6"/>
<keyword evidence="4" id="KW-0443">Lipid metabolism</keyword>
<keyword evidence="3" id="KW-0276">Fatty acid metabolism</keyword>
<dbReference type="PANTHER" id="PTHR43859">
    <property type="entry name" value="ACYL-ACTIVATING ENZYME"/>
    <property type="match status" value="1"/>
</dbReference>
<feature type="domain" description="AMP-dependent synthetase/ligase" evidence="5">
    <location>
        <begin position="48"/>
        <end position="215"/>
    </location>
</feature>
<evidence type="ECO:0000313" key="8">
    <source>
        <dbReference type="Proteomes" id="UP000654370"/>
    </source>
</evidence>
<dbReference type="Pfam" id="PF13193">
    <property type="entry name" value="AMP-binding_C"/>
    <property type="match status" value="1"/>
</dbReference>
<dbReference type="Pfam" id="PF00501">
    <property type="entry name" value="AMP-binding"/>
    <property type="match status" value="2"/>
</dbReference>
<evidence type="ECO:0000256" key="3">
    <source>
        <dbReference type="ARBA" id="ARBA00022832"/>
    </source>
</evidence>
<reference evidence="7" key="1">
    <citation type="submission" date="2020-12" db="EMBL/GenBank/DDBJ databases">
        <title>Metabolic potential, ecology and presence of endohyphal bacteria is reflected in genomic diversity of Mucoromycotina.</title>
        <authorList>
            <person name="Muszewska A."/>
            <person name="Okrasinska A."/>
            <person name="Steczkiewicz K."/>
            <person name="Drgas O."/>
            <person name="Orlowska M."/>
            <person name="Perlinska-Lenart U."/>
            <person name="Aleksandrzak-Piekarczyk T."/>
            <person name="Szatraj K."/>
            <person name="Zielenkiewicz U."/>
            <person name="Pilsyk S."/>
            <person name="Malc E."/>
            <person name="Mieczkowski P."/>
            <person name="Kruszewska J.S."/>
            <person name="Biernat P."/>
            <person name="Pawlowska J."/>
        </authorList>
    </citation>
    <scope>NUCLEOTIDE SEQUENCE</scope>
    <source>
        <strain evidence="7">WA0000067209</strain>
    </source>
</reference>
<comment type="similarity">
    <text evidence="1">Belongs to the ATP-dependent AMP-binding enzyme family.</text>
</comment>
<proteinExistence type="inferred from homology"/>
<dbReference type="Gene3D" id="3.40.50.12780">
    <property type="entry name" value="N-terminal domain of ligase-like"/>
    <property type="match status" value="2"/>
</dbReference>
<dbReference type="OrthoDB" id="10253115at2759"/>
<comment type="caution">
    <text evidence="7">The sequence shown here is derived from an EMBL/GenBank/DDBJ whole genome shotgun (WGS) entry which is preliminary data.</text>
</comment>
<dbReference type="Proteomes" id="UP000654370">
    <property type="component" value="Unassembled WGS sequence"/>
</dbReference>
<dbReference type="GO" id="GO:0016874">
    <property type="term" value="F:ligase activity"/>
    <property type="evidence" value="ECO:0007669"/>
    <property type="project" value="UniProtKB-KW"/>
</dbReference>
<evidence type="ECO:0000259" key="5">
    <source>
        <dbReference type="Pfam" id="PF00501"/>
    </source>
</evidence>
<evidence type="ECO:0000256" key="2">
    <source>
        <dbReference type="ARBA" id="ARBA00022598"/>
    </source>
</evidence>